<name>A0A9K3E9X8_HELAN</name>
<reference evidence="1" key="2">
    <citation type="submission" date="2020-06" db="EMBL/GenBank/DDBJ databases">
        <title>Helianthus annuus Genome sequencing and assembly Release 2.</title>
        <authorList>
            <person name="Gouzy J."/>
            <person name="Langlade N."/>
            <person name="Munos S."/>
        </authorList>
    </citation>
    <scope>NUCLEOTIDE SEQUENCE</scope>
    <source>
        <tissue evidence="1">Leaves</tissue>
    </source>
</reference>
<sequence length="63" mass="7809">MRCNGKLSTMKRLISWYRYLSFQKRFNCLKLFVQLVWLIILAGTSQTWLLMRQYRFNNPIYKQ</sequence>
<proteinExistence type="predicted"/>
<dbReference type="AlphaFoldDB" id="A0A9K3E9X8"/>
<protein>
    <submittedName>
        <fullName evidence="1">Uncharacterized protein</fullName>
    </submittedName>
</protein>
<evidence type="ECO:0000313" key="1">
    <source>
        <dbReference type="EMBL" id="KAF5769741.1"/>
    </source>
</evidence>
<dbReference type="Gramene" id="mRNA:HanXRQr2_Chr14g0651771">
    <property type="protein sequence ID" value="CDS:HanXRQr2_Chr14g0651771.1"/>
    <property type="gene ID" value="HanXRQr2_Chr14g0651771"/>
</dbReference>
<organism evidence="1 2">
    <name type="scientific">Helianthus annuus</name>
    <name type="common">Common sunflower</name>
    <dbReference type="NCBI Taxonomy" id="4232"/>
    <lineage>
        <taxon>Eukaryota</taxon>
        <taxon>Viridiplantae</taxon>
        <taxon>Streptophyta</taxon>
        <taxon>Embryophyta</taxon>
        <taxon>Tracheophyta</taxon>
        <taxon>Spermatophyta</taxon>
        <taxon>Magnoliopsida</taxon>
        <taxon>eudicotyledons</taxon>
        <taxon>Gunneridae</taxon>
        <taxon>Pentapetalae</taxon>
        <taxon>asterids</taxon>
        <taxon>campanulids</taxon>
        <taxon>Asterales</taxon>
        <taxon>Asteraceae</taxon>
        <taxon>Asteroideae</taxon>
        <taxon>Heliantheae alliance</taxon>
        <taxon>Heliantheae</taxon>
        <taxon>Helianthus</taxon>
    </lineage>
</organism>
<accession>A0A9K3E9X8</accession>
<keyword evidence="2" id="KW-1185">Reference proteome</keyword>
<reference evidence="1" key="1">
    <citation type="journal article" date="2017" name="Nature">
        <title>The sunflower genome provides insights into oil metabolism, flowering and Asterid evolution.</title>
        <authorList>
            <person name="Badouin H."/>
            <person name="Gouzy J."/>
            <person name="Grassa C.J."/>
            <person name="Murat F."/>
            <person name="Staton S.E."/>
            <person name="Cottret L."/>
            <person name="Lelandais-Briere C."/>
            <person name="Owens G.L."/>
            <person name="Carrere S."/>
            <person name="Mayjonade B."/>
            <person name="Legrand L."/>
            <person name="Gill N."/>
            <person name="Kane N.C."/>
            <person name="Bowers J.E."/>
            <person name="Hubner S."/>
            <person name="Bellec A."/>
            <person name="Berard A."/>
            <person name="Berges H."/>
            <person name="Blanchet N."/>
            <person name="Boniface M.C."/>
            <person name="Brunel D."/>
            <person name="Catrice O."/>
            <person name="Chaidir N."/>
            <person name="Claudel C."/>
            <person name="Donnadieu C."/>
            <person name="Faraut T."/>
            <person name="Fievet G."/>
            <person name="Helmstetter N."/>
            <person name="King M."/>
            <person name="Knapp S.J."/>
            <person name="Lai Z."/>
            <person name="Le Paslier M.C."/>
            <person name="Lippi Y."/>
            <person name="Lorenzon L."/>
            <person name="Mandel J.R."/>
            <person name="Marage G."/>
            <person name="Marchand G."/>
            <person name="Marquand E."/>
            <person name="Bret-Mestries E."/>
            <person name="Morien E."/>
            <person name="Nambeesan S."/>
            <person name="Nguyen T."/>
            <person name="Pegot-Espagnet P."/>
            <person name="Pouilly N."/>
            <person name="Raftis F."/>
            <person name="Sallet E."/>
            <person name="Schiex T."/>
            <person name="Thomas J."/>
            <person name="Vandecasteele C."/>
            <person name="Vares D."/>
            <person name="Vear F."/>
            <person name="Vautrin S."/>
            <person name="Crespi M."/>
            <person name="Mangin B."/>
            <person name="Burke J.M."/>
            <person name="Salse J."/>
            <person name="Munos S."/>
            <person name="Vincourt P."/>
            <person name="Rieseberg L.H."/>
            <person name="Langlade N.B."/>
        </authorList>
    </citation>
    <scope>NUCLEOTIDE SEQUENCE</scope>
    <source>
        <tissue evidence="1">Leaves</tissue>
    </source>
</reference>
<gene>
    <name evidence="1" type="ORF">HanXRQr2_Chr14g0651771</name>
</gene>
<evidence type="ECO:0000313" key="2">
    <source>
        <dbReference type="Proteomes" id="UP000215914"/>
    </source>
</evidence>
<dbReference type="Proteomes" id="UP000215914">
    <property type="component" value="Unassembled WGS sequence"/>
</dbReference>
<comment type="caution">
    <text evidence="1">The sequence shown here is derived from an EMBL/GenBank/DDBJ whole genome shotgun (WGS) entry which is preliminary data.</text>
</comment>
<dbReference type="EMBL" id="MNCJ02000329">
    <property type="protein sequence ID" value="KAF5769741.1"/>
    <property type="molecule type" value="Genomic_DNA"/>
</dbReference>